<dbReference type="InterPro" id="IPR050445">
    <property type="entry name" value="Bact_polysacc_biosynth/exp"/>
</dbReference>
<dbReference type="Pfam" id="PF13807">
    <property type="entry name" value="GNVR"/>
    <property type="match status" value="1"/>
</dbReference>
<dbReference type="GO" id="GO:0004715">
    <property type="term" value="F:non-membrane spanning protein tyrosine kinase activity"/>
    <property type="evidence" value="ECO:0007669"/>
    <property type="project" value="UniProtKB-EC"/>
</dbReference>
<evidence type="ECO:0000256" key="15">
    <source>
        <dbReference type="ARBA" id="ARBA00051245"/>
    </source>
</evidence>
<dbReference type="AlphaFoldDB" id="A0A9D1XAF0"/>
<organism evidence="20 21">
    <name type="scientific">Candidatus Parabacteroides intestinipullorum</name>
    <dbReference type="NCBI Taxonomy" id="2838723"/>
    <lineage>
        <taxon>Bacteria</taxon>
        <taxon>Pseudomonadati</taxon>
        <taxon>Bacteroidota</taxon>
        <taxon>Bacteroidia</taxon>
        <taxon>Bacteroidales</taxon>
        <taxon>Tannerellaceae</taxon>
        <taxon>Parabacteroides</taxon>
    </lineage>
</organism>
<keyword evidence="9" id="KW-0547">Nucleotide-binding</keyword>
<dbReference type="FunFam" id="3.40.50.300:FF:000527">
    <property type="entry name" value="Tyrosine-protein kinase etk"/>
    <property type="match status" value="1"/>
</dbReference>
<comment type="caution">
    <text evidence="20">The sequence shown here is derived from an EMBL/GenBank/DDBJ whole genome shotgun (WGS) entry which is preliminary data.</text>
</comment>
<evidence type="ECO:0000256" key="9">
    <source>
        <dbReference type="ARBA" id="ARBA00022741"/>
    </source>
</evidence>
<keyword evidence="10" id="KW-0418">Kinase</keyword>
<dbReference type="InterPro" id="IPR005702">
    <property type="entry name" value="Wzc-like_C"/>
</dbReference>
<evidence type="ECO:0000256" key="2">
    <source>
        <dbReference type="ARBA" id="ARBA00007316"/>
    </source>
</evidence>
<keyword evidence="8 16" id="KW-0812">Transmembrane</keyword>
<evidence type="ECO:0000256" key="12">
    <source>
        <dbReference type="ARBA" id="ARBA00022989"/>
    </source>
</evidence>
<dbReference type="Proteomes" id="UP000886740">
    <property type="component" value="Unassembled WGS sequence"/>
</dbReference>
<protein>
    <recommendedName>
        <fullName evidence="4">non-specific protein-tyrosine kinase</fullName>
        <ecNumber evidence="4">2.7.10.2</ecNumber>
    </recommendedName>
</protein>
<feature type="domain" description="Polysaccharide chain length determinant N-terminal" evidence="17">
    <location>
        <begin position="19"/>
        <end position="108"/>
    </location>
</feature>
<accession>A0A9D1XAF0</accession>
<dbReference type="InterPro" id="IPR025669">
    <property type="entry name" value="AAA_dom"/>
</dbReference>
<evidence type="ECO:0000256" key="7">
    <source>
        <dbReference type="ARBA" id="ARBA00022679"/>
    </source>
</evidence>
<dbReference type="PANTHER" id="PTHR32309:SF13">
    <property type="entry name" value="FERRIC ENTEROBACTIN TRANSPORT PROTEIN FEPE"/>
    <property type="match status" value="1"/>
</dbReference>
<evidence type="ECO:0000256" key="14">
    <source>
        <dbReference type="ARBA" id="ARBA00023137"/>
    </source>
</evidence>
<comment type="catalytic activity">
    <reaction evidence="15">
        <text>L-tyrosyl-[protein] + ATP = O-phospho-L-tyrosyl-[protein] + ADP + H(+)</text>
        <dbReference type="Rhea" id="RHEA:10596"/>
        <dbReference type="Rhea" id="RHEA-COMP:10136"/>
        <dbReference type="Rhea" id="RHEA-COMP:20101"/>
        <dbReference type="ChEBI" id="CHEBI:15378"/>
        <dbReference type="ChEBI" id="CHEBI:30616"/>
        <dbReference type="ChEBI" id="CHEBI:46858"/>
        <dbReference type="ChEBI" id="CHEBI:61978"/>
        <dbReference type="ChEBI" id="CHEBI:456216"/>
        <dbReference type="EC" id="2.7.10.2"/>
    </reaction>
</comment>
<evidence type="ECO:0000259" key="18">
    <source>
        <dbReference type="Pfam" id="PF13614"/>
    </source>
</evidence>
<reference evidence="20" key="1">
    <citation type="journal article" date="2021" name="PeerJ">
        <title>Extensive microbial diversity within the chicken gut microbiome revealed by metagenomics and culture.</title>
        <authorList>
            <person name="Gilroy R."/>
            <person name="Ravi A."/>
            <person name="Getino M."/>
            <person name="Pursley I."/>
            <person name="Horton D.L."/>
            <person name="Alikhan N.F."/>
            <person name="Baker D."/>
            <person name="Gharbi K."/>
            <person name="Hall N."/>
            <person name="Watson M."/>
            <person name="Adriaenssens E.M."/>
            <person name="Foster-Nyarko E."/>
            <person name="Jarju S."/>
            <person name="Secka A."/>
            <person name="Antonio M."/>
            <person name="Oren A."/>
            <person name="Chaudhuri R.R."/>
            <person name="La Ragione R."/>
            <person name="Hildebrand F."/>
            <person name="Pallen M.J."/>
        </authorList>
    </citation>
    <scope>NUCLEOTIDE SEQUENCE</scope>
    <source>
        <strain evidence="20">ChiGjej6B6-14162</strain>
    </source>
</reference>
<feature type="domain" description="Tyrosine-protein kinase G-rich" evidence="19">
    <location>
        <begin position="438"/>
        <end position="515"/>
    </location>
</feature>
<dbReference type="InterPro" id="IPR032807">
    <property type="entry name" value="GNVR"/>
</dbReference>
<dbReference type="NCBIfam" id="TIGR01007">
    <property type="entry name" value="eps_fam"/>
    <property type="match status" value="1"/>
</dbReference>
<evidence type="ECO:0000256" key="4">
    <source>
        <dbReference type="ARBA" id="ARBA00011903"/>
    </source>
</evidence>
<feature type="transmembrane region" description="Helical" evidence="16">
    <location>
        <begin position="495"/>
        <end position="513"/>
    </location>
</feature>
<evidence type="ECO:0000313" key="20">
    <source>
        <dbReference type="EMBL" id="HIX75496.1"/>
    </source>
</evidence>
<evidence type="ECO:0000256" key="1">
    <source>
        <dbReference type="ARBA" id="ARBA00004429"/>
    </source>
</evidence>
<comment type="subcellular location">
    <subcellularLocation>
        <location evidence="1">Cell inner membrane</location>
        <topology evidence="1">Multi-pass membrane protein</topology>
    </subcellularLocation>
</comment>
<name>A0A9D1XAF0_9BACT</name>
<keyword evidence="12 16" id="KW-1133">Transmembrane helix</keyword>
<dbReference type="InterPro" id="IPR027417">
    <property type="entry name" value="P-loop_NTPase"/>
</dbReference>
<proteinExistence type="inferred from homology"/>
<dbReference type="Gene3D" id="3.40.50.300">
    <property type="entry name" value="P-loop containing nucleotide triphosphate hydrolases"/>
    <property type="match status" value="1"/>
</dbReference>
<dbReference type="GO" id="GO:0005524">
    <property type="term" value="F:ATP binding"/>
    <property type="evidence" value="ECO:0007669"/>
    <property type="project" value="UniProtKB-KW"/>
</dbReference>
<dbReference type="PANTHER" id="PTHR32309">
    <property type="entry name" value="TYROSINE-PROTEIN KINASE"/>
    <property type="match status" value="1"/>
</dbReference>
<comment type="similarity">
    <text evidence="3">Belongs to the etk/wzc family.</text>
</comment>
<keyword evidence="6" id="KW-0997">Cell inner membrane</keyword>
<dbReference type="EC" id="2.7.10.2" evidence="4"/>
<evidence type="ECO:0000256" key="16">
    <source>
        <dbReference type="SAM" id="Phobius"/>
    </source>
</evidence>
<dbReference type="GO" id="GO:0042802">
    <property type="term" value="F:identical protein binding"/>
    <property type="evidence" value="ECO:0007669"/>
    <property type="project" value="UniProtKB-ARBA"/>
</dbReference>
<evidence type="ECO:0000256" key="3">
    <source>
        <dbReference type="ARBA" id="ARBA00008883"/>
    </source>
</evidence>
<dbReference type="Pfam" id="PF13614">
    <property type="entry name" value="AAA_31"/>
    <property type="match status" value="1"/>
</dbReference>
<evidence type="ECO:0000256" key="13">
    <source>
        <dbReference type="ARBA" id="ARBA00023136"/>
    </source>
</evidence>
<sequence length="789" mass="87801">MGTAGVARPPQEDFLRIQDLLGLCLGKWWWFVISLGVTLSVAVLYLMMTPSVYTRSAAVMIKDNSKGGSASVGAEEFADLGLFKNSSNVYNELQTMKSPALMEEVVSRLGLNETFTVKEGLKPRELYKCAPVVVIFNDPSRVGVSFTIELSAQNQFTLDDFSYQGADFDSRLVGVLGDSIQTPVGTLILSATADYKADYYGKSIRYSRGTIDGVANAYSSKLNAAFIDDESTVINLSIADASIQKAEDILNSLIQIYNEHWILDKNQIAISTSQFINERLGVIERELGNVDDSISSFKSEHLLPDVQAASNLYLTQSATNRDRLMELTNQMTAARVIRQSLNRQFQLLPANLEVGNNVVNDQIREYNALLQERIKLLSNSSERNPYVRDLTDRALAMQEVIVKSVDNLIINLNSQIQSVRTQDVETRAQIASNPNQAKYLLSVERQQKVKESLYLYLLQKREENELSQAFTAYNNRVITPPRGSMIPTAPVKKNILLVAFALGLLVPVVIIFMRETMNTRLRGRKDLERLSVPFAGEIPLSPDAAKRKIGSRQKEKGGYQLVVKEGARDVLNEAFRVARTNLEFMTGTNETHQALMLTSFNPGSGKTFITLNLGASLALREKRVLLIDLDMRRASLSGVVNKPSNGLSDYLVGRLADWRTAIVPVPETPNLAILPVGTVPPNPTELLLNPRMAVLLAAARADYDYLIYDCPPVEVVADASIIAQWADTTLFVVRAGLMEREMLPVVEQLYADKKFKNMALLLNGTTVAYGYKNYGYRYGYHYGYGHYAK</sequence>
<evidence type="ECO:0000256" key="5">
    <source>
        <dbReference type="ARBA" id="ARBA00022475"/>
    </source>
</evidence>
<evidence type="ECO:0000259" key="19">
    <source>
        <dbReference type="Pfam" id="PF13807"/>
    </source>
</evidence>
<feature type="transmembrane region" description="Helical" evidence="16">
    <location>
        <begin position="28"/>
        <end position="47"/>
    </location>
</feature>
<evidence type="ECO:0000256" key="10">
    <source>
        <dbReference type="ARBA" id="ARBA00022777"/>
    </source>
</evidence>
<keyword evidence="13 16" id="KW-0472">Membrane</keyword>
<dbReference type="SUPFAM" id="SSF52540">
    <property type="entry name" value="P-loop containing nucleoside triphosphate hydrolases"/>
    <property type="match status" value="1"/>
</dbReference>
<reference evidence="20" key="2">
    <citation type="submission" date="2021-04" db="EMBL/GenBank/DDBJ databases">
        <authorList>
            <person name="Gilroy R."/>
        </authorList>
    </citation>
    <scope>NUCLEOTIDE SEQUENCE</scope>
    <source>
        <strain evidence="20">ChiGjej6B6-14162</strain>
    </source>
</reference>
<dbReference type="EMBL" id="DXEL01000073">
    <property type="protein sequence ID" value="HIX75496.1"/>
    <property type="molecule type" value="Genomic_DNA"/>
</dbReference>
<evidence type="ECO:0000256" key="8">
    <source>
        <dbReference type="ARBA" id="ARBA00022692"/>
    </source>
</evidence>
<gene>
    <name evidence="20" type="ORF">H9977_10760</name>
</gene>
<evidence type="ECO:0000259" key="17">
    <source>
        <dbReference type="Pfam" id="PF02706"/>
    </source>
</evidence>
<dbReference type="GO" id="GO:0005886">
    <property type="term" value="C:plasma membrane"/>
    <property type="evidence" value="ECO:0007669"/>
    <property type="project" value="UniProtKB-SubCell"/>
</dbReference>
<dbReference type="CDD" id="cd05387">
    <property type="entry name" value="BY-kinase"/>
    <property type="match status" value="1"/>
</dbReference>
<dbReference type="InterPro" id="IPR003856">
    <property type="entry name" value="LPS_length_determ_N"/>
</dbReference>
<evidence type="ECO:0000313" key="21">
    <source>
        <dbReference type="Proteomes" id="UP000886740"/>
    </source>
</evidence>
<keyword evidence="5" id="KW-1003">Cell membrane</keyword>
<feature type="domain" description="AAA" evidence="18">
    <location>
        <begin position="602"/>
        <end position="717"/>
    </location>
</feature>
<evidence type="ECO:0000256" key="6">
    <source>
        <dbReference type="ARBA" id="ARBA00022519"/>
    </source>
</evidence>
<keyword evidence="11" id="KW-0067">ATP-binding</keyword>
<keyword evidence="14" id="KW-0829">Tyrosine-protein kinase</keyword>
<comment type="similarity">
    <text evidence="2">Belongs to the CpsD/CapB family.</text>
</comment>
<evidence type="ECO:0000256" key="11">
    <source>
        <dbReference type="ARBA" id="ARBA00022840"/>
    </source>
</evidence>
<dbReference type="Pfam" id="PF02706">
    <property type="entry name" value="Wzz"/>
    <property type="match status" value="1"/>
</dbReference>
<keyword evidence="7 20" id="KW-0808">Transferase</keyword>